<dbReference type="GO" id="GO:0005829">
    <property type="term" value="C:cytosol"/>
    <property type="evidence" value="ECO:0007669"/>
    <property type="project" value="TreeGrafter"/>
</dbReference>
<dbReference type="SUPFAM" id="SSF54909">
    <property type="entry name" value="Dimeric alpha+beta barrel"/>
    <property type="match status" value="1"/>
</dbReference>
<dbReference type="PANTHER" id="PTHR30154:SF34">
    <property type="entry name" value="TRANSCRIPTIONAL REGULATOR AZLB"/>
    <property type="match status" value="1"/>
</dbReference>
<organism evidence="2 3">
    <name type="scientific">Chitinophaga agri</name>
    <dbReference type="NCBI Taxonomy" id="2703787"/>
    <lineage>
        <taxon>Bacteria</taxon>
        <taxon>Pseudomonadati</taxon>
        <taxon>Bacteroidota</taxon>
        <taxon>Chitinophagia</taxon>
        <taxon>Chitinophagales</taxon>
        <taxon>Chitinophagaceae</taxon>
        <taxon>Chitinophaga</taxon>
    </lineage>
</organism>
<feature type="domain" description="Transcription regulator AsnC/Lrp ligand binding" evidence="1">
    <location>
        <begin position="21"/>
        <end position="93"/>
    </location>
</feature>
<dbReference type="GO" id="GO:0043565">
    <property type="term" value="F:sequence-specific DNA binding"/>
    <property type="evidence" value="ECO:0007669"/>
    <property type="project" value="TreeGrafter"/>
</dbReference>
<gene>
    <name evidence="2" type="ORF">GWR21_05625</name>
</gene>
<proteinExistence type="predicted"/>
<dbReference type="InterPro" id="IPR011008">
    <property type="entry name" value="Dimeric_a/b-barrel"/>
</dbReference>
<dbReference type="Pfam" id="PF01037">
    <property type="entry name" value="AsnC_trans_reg"/>
    <property type="match status" value="1"/>
</dbReference>
<name>A0A6B9ZC75_9BACT</name>
<evidence type="ECO:0000313" key="2">
    <source>
        <dbReference type="EMBL" id="QHS59091.1"/>
    </source>
</evidence>
<dbReference type="Proteomes" id="UP000476411">
    <property type="component" value="Chromosome"/>
</dbReference>
<dbReference type="InterPro" id="IPR019887">
    <property type="entry name" value="Tscrpt_reg_AsnC/Lrp_C"/>
</dbReference>
<dbReference type="RefSeq" id="WP_162330793.1">
    <property type="nucleotide sequence ID" value="NZ_CP048113.1"/>
</dbReference>
<protein>
    <submittedName>
        <fullName evidence="2">Lrp/AsnC family transcriptional regulator</fullName>
    </submittedName>
</protein>
<evidence type="ECO:0000313" key="3">
    <source>
        <dbReference type="Proteomes" id="UP000476411"/>
    </source>
</evidence>
<keyword evidence="3" id="KW-1185">Reference proteome</keyword>
<dbReference type="EMBL" id="CP048113">
    <property type="protein sequence ID" value="QHS59091.1"/>
    <property type="molecule type" value="Genomic_DNA"/>
</dbReference>
<evidence type="ECO:0000259" key="1">
    <source>
        <dbReference type="Pfam" id="PF01037"/>
    </source>
</evidence>
<dbReference type="GO" id="GO:0043200">
    <property type="term" value="P:response to amino acid"/>
    <property type="evidence" value="ECO:0007669"/>
    <property type="project" value="TreeGrafter"/>
</dbReference>
<sequence>MQYGALLNAKKVGKGIIALCQVTIKKQNREDVQVFVNKILSFEEVTECYVVAGDLDYSLKIVTTSMEAYHHFFINKLNPIDIIIQTRSTFVMDVVKQTHVIV</sequence>
<reference evidence="2 3" key="1">
    <citation type="submission" date="2020-01" db="EMBL/GenBank/DDBJ databases">
        <title>Complete genome sequence of Chitinophaga sp. H33E-04 isolated from quinoa roots.</title>
        <authorList>
            <person name="Weon H.-Y."/>
            <person name="Lee S.A."/>
        </authorList>
    </citation>
    <scope>NUCLEOTIDE SEQUENCE [LARGE SCALE GENOMIC DNA]</scope>
    <source>
        <strain evidence="2 3">H33E-04</strain>
    </source>
</reference>
<dbReference type="Gene3D" id="3.30.70.920">
    <property type="match status" value="1"/>
</dbReference>
<dbReference type="AlphaFoldDB" id="A0A6B9ZC75"/>
<dbReference type="PANTHER" id="PTHR30154">
    <property type="entry name" value="LEUCINE-RESPONSIVE REGULATORY PROTEIN"/>
    <property type="match status" value="1"/>
</dbReference>
<dbReference type="KEGG" id="chih:GWR21_05625"/>
<accession>A0A6B9ZC75</accession>